<dbReference type="InterPro" id="IPR004358">
    <property type="entry name" value="Sig_transdc_His_kin-like_C"/>
</dbReference>
<dbReference type="SUPFAM" id="SSF55874">
    <property type="entry name" value="ATPase domain of HSP90 chaperone/DNA topoisomerase II/histidine kinase"/>
    <property type="match status" value="1"/>
</dbReference>
<evidence type="ECO:0000256" key="3">
    <source>
        <dbReference type="ARBA" id="ARBA00022741"/>
    </source>
</evidence>
<reference evidence="8" key="1">
    <citation type="submission" date="2018-05" db="EMBL/GenBank/DDBJ databases">
        <authorList>
            <person name="Lanie J.A."/>
            <person name="Ng W.-L."/>
            <person name="Kazmierczak K.M."/>
            <person name="Andrzejewski T.M."/>
            <person name="Davidsen T.M."/>
            <person name="Wayne K.J."/>
            <person name="Tettelin H."/>
            <person name="Glass J.I."/>
            <person name="Rusch D."/>
            <person name="Podicherti R."/>
            <person name="Tsui H.-C.T."/>
            <person name="Winkler M.E."/>
        </authorList>
    </citation>
    <scope>NUCLEOTIDE SEQUENCE</scope>
</reference>
<feature type="domain" description="Histidine kinase" evidence="7">
    <location>
        <begin position="1"/>
        <end position="175"/>
    </location>
</feature>
<name>A0A382WJ37_9ZZZZ</name>
<sequence>IQQVETMKDMVNDFSDYARPAEFKEEEIEIINLLQEGVDLFSNMNYGNKIEMDIKTNLPKIHGDEKKLRRVLNNILANAVDANSIGDHNLLKISAKTVNIEDNEIIEIRVIDSGPGIDPLVENNLLEPYITTKEKGTGLGLAIVKKIIDEHSGTFWLENNKEEDGACAVIRLPVN</sequence>
<organism evidence="8">
    <name type="scientific">marine metagenome</name>
    <dbReference type="NCBI Taxonomy" id="408172"/>
    <lineage>
        <taxon>unclassified sequences</taxon>
        <taxon>metagenomes</taxon>
        <taxon>ecological metagenomes</taxon>
    </lineage>
</organism>
<keyword evidence="2" id="KW-0808">Transferase</keyword>
<dbReference type="PROSITE" id="PS50109">
    <property type="entry name" value="HIS_KIN"/>
    <property type="match status" value="1"/>
</dbReference>
<dbReference type="GO" id="GO:0005524">
    <property type="term" value="F:ATP binding"/>
    <property type="evidence" value="ECO:0007669"/>
    <property type="project" value="UniProtKB-KW"/>
</dbReference>
<dbReference type="InterPro" id="IPR003594">
    <property type="entry name" value="HATPase_dom"/>
</dbReference>
<dbReference type="GO" id="GO:0000160">
    <property type="term" value="P:phosphorelay signal transduction system"/>
    <property type="evidence" value="ECO:0007669"/>
    <property type="project" value="UniProtKB-KW"/>
</dbReference>
<dbReference type="InterPro" id="IPR005467">
    <property type="entry name" value="His_kinase_dom"/>
</dbReference>
<dbReference type="PANTHER" id="PTHR43065:SF10">
    <property type="entry name" value="PEROXIDE STRESS-ACTIVATED HISTIDINE KINASE MAK3"/>
    <property type="match status" value="1"/>
</dbReference>
<evidence type="ECO:0000313" key="8">
    <source>
        <dbReference type="EMBL" id="SVD58867.1"/>
    </source>
</evidence>
<dbReference type="GO" id="GO:0016301">
    <property type="term" value="F:kinase activity"/>
    <property type="evidence" value="ECO:0007669"/>
    <property type="project" value="UniProtKB-KW"/>
</dbReference>
<keyword evidence="3" id="KW-0547">Nucleotide-binding</keyword>
<keyword evidence="5" id="KW-0067">ATP-binding</keyword>
<keyword evidence="4" id="KW-0418">Kinase</keyword>
<dbReference type="Pfam" id="PF02518">
    <property type="entry name" value="HATPase_c"/>
    <property type="match status" value="1"/>
</dbReference>
<evidence type="ECO:0000256" key="1">
    <source>
        <dbReference type="ARBA" id="ARBA00022553"/>
    </source>
</evidence>
<evidence type="ECO:0000256" key="6">
    <source>
        <dbReference type="ARBA" id="ARBA00023012"/>
    </source>
</evidence>
<dbReference type="PANTHER" id="PTHR43065">
    <property type="entry name" value="SENSOR HISTIDINE KINASE"/>
    <property type="match status" value="1"/>
</dbReference>
<evidence type="ECO:0000259" key="7">
    <source>
        <dbReference type="PROSITE" id="PS50109"/>
    </source>
</evidence>
<dbReference type="Gene3D" id="3.30.565.10">
    <property type="entry name" value="Histidine kinase-like ATPase, C-terminal domain"/>
    <property type="match status" value="1"/>
</dbReference>
<evidence type="ECO:0000256" key="2">
    <source>
        <dbReference type="ARBA" id="ARBA00022679"/>
    </source>
</evidence>
<proteinExistence type="predicted"/>
<dbReference type="EMBL" id="UINC01160299">
    <property type="protein sequence ID" value="SVD58867.1"/>
    <property type="molecule type" value="Genomic_DNA"/>
</dbReference>
<evidence type="ECO:0000256" key="5">
    <source>
        <dbReference type="ARBA" id="ARBA00022840"/>
    </source>
</evidence>
<keyword evidence="1" id="KW-0597">Phosphoprotein</keyword>
<accession>A0A382WJ37</accession>
<keyword evidence="6" id="KW-0902">Two-component regulatory system</keyword>
<dbReference type="PRINTS" id="PR00344">
    <property type="entry name" value="BCTRLSENSOR"/>
</dbReference>
<dbReference type="InterPro" id="IPR036890">
    <property type="entry name" value="HATPase_C_sf"/>
</dbReference>
<feature type="non-terminal residue" evidence="8">
    <location>
        <position position="1"/>
    </location>
</feature>
<gene>
    <name evidence="8" type="ORF">METZ01_LOCUS411721</name>
</gene>
<dbReference type="AlphaFoldDB" id="A0A382WJ37"/>
<evidence type="ECO:0000256" key="4">
    <source>
        <dbReference type="ARBA" id="ARBA00022777"/>
    </source>
</evidence>
<dbReference type="SMART" id="SM00387">
    <property type="entry name" value="HATPase_c"/>
    <property type="match status" value="1"/>
</dbReference>
<protein>
    <recommendedName>
        <fullName evidence="7">Histidine kinase domain-containing protein</fullName>
    </recommendedName>
</protein>